<protein>
    <submittedName>
        <fullName evidence="1">Uncharacterized protein</fullName>
    </submittedName>
</protein>
<keyword evidence="2" id="KW-1185">Reference proteome</keyword>
<comment type="caution">
    <text evidence="1">The sequence shown here is derived from an EMBL/GenBank/DDBJ whole genome shotgun (WGS) entry which is preliminary data.</text>
</comment>
<organism evidence="1 2">
    <name type="scientific">Basidiobolus ranarum</name>
    <dbReference type="NCBI Taxonomy" id="34480"/>
    <lineage>
        <taxon>Eukaryota</taxon>
        <taxon>Fungi</taxon>
        <taxon>Fungi incertae sedis</taxon>
        <taxon>Zoopagomycota</taxon>
        <taxon>Entomophthoromycotina</taxon>
        <taxon>Basidiobolomycetes</taxon>
        <taxon>Basidiobolales</taxon>
        <taxon>Basidiobolaceae</taxon>
        <taxon>Basidiobolus</taxon>
    </lineage>
</organism>
<proteinExistence type="predicted"/>
<gene>
    <name evidence="1" type="ORF">K7432_010580</name>
</gene>
<dbReference type="EMBL" id="JASJQH010007613">
    <property type="protein sequence ID" value="KAK9703748.1"/>
    <property type="molecule type" value="Genomic_DNA"/>
</dbReference>
<reference evidence="1 2" key="1">
    <citation type="submission" date="2023-04" db="EMBL/GenBank/DDBJ databases">
        <title>Genome of Basidiobolus ranarum AG-B5.</title>
        <authorList>
            <person name="Stajich J.E."/>
            <person name="Carter-House D."/>
            <person name="Gryganskyi A."/>
        </authorList>
    </citation>
    <scope>NUCLEOTIDE SEQUENCE [LARGE SCALE GENOMIC DNA]</scope>
    <source>
        <strain evidence="1 2">AG-B5</strain>
    </source>
</reference>
<evidence type="ECO:0000313" key="2">
    <source>
        <dbReference type="Proteomes" id="UP001479436"/>
    </source>
</evidence>
<evidence type="ECO:0000313" key="1">
    <source>
        <dbReference type="EMBL" id="KAK9703748.1"/>
    </source>
</evidence>
<dbReference type="Proteomes" id="UP001479436">
    <property type="component" value="Unassembled WGS sequence"/>
</dbReference>
<sequence length="76" mass="8402">MSFWDIYDLCIRDDHSSNLITTGLAICERSFESAYSTIESQVSTLVVTAPTLSAFSAKAVRVATLAHILFTTDLWV</sequence>
<name>A0ABR2VVD1_9FUNG</name>
<accession>A0ABR2VVD1</accession>